<evidence type="ECO:0000256" key="2">
    <source>
        <dbReference type="ARBA" id="ARBA00004123"/>
    </source>
</evidence>
<dbReference type="AlphaFoldDB" id="A0A9C6UE48"/>
<comment type="subcellular location">
    <subcellularLocation>
        <location evidence="3">Cytoplasm</location>
    </subcellularLocation>
    <subcellularLocation>
        <location evidence="2">Nucleus</location>
    </subcellularLocation>
</comment>
<dbReference type="Pfam" id="PF14713">
    <property type="entry name" value="DUF4464"/>
    <property type="match status" value="1"/>
</dbReference>
<evidence type="ECO:0000256" key="3">
    <source>
        <dbReference type="ARBA" id="ARBA00004496"/>
    </source>
</evidence>
<dbReference type="PANTHER" id="PTHR33588">
    <property type="entry name" value="CILIA- AND FLAGELLA-ASSOCIATED PROTEIN 299"/>
    <property type="match status" value="1"/>
</dbReference>
<dbReference type="InterPro" id="IPR027887">
    <property type="entry name" value="DUF4464"/>
</dbReference>
<name>A0A9C6UE48_FRAOC</name>
<proteinExistence type="predicted"/>
<evidence type="ECO:0000313" key="7">
    <source>
        <dbReference type="Proteomes" id="UP000504606"/>
    </source>
</evidence>
<evidence type="ECO:0000256" key="4">
    <source>
        <dbReference type="ARBA" id="ARBA00021436"/>
    </source>
</evidence>
<dbReference type="PANTHER" id="PTHR33588:SF1">
    <property type="entry name" value="CILIA- AND FLAGELLA-ASSOCIATED PROTEIN 299"/>
    <property type="match status" value="1"/>
</dbReference>
<dbReference type="RefSeq" id="XP_052125534.1">
    <property type="nucleotide sequence ID" value="XM_052269574.1"/>
</dbReference>
<dbReference type="GO" id="GO:0005737">
    <property type="term" value="C:cytoplasm"/>
    <property type="evidence" value="ECO:0007669"/>
    <property type="project" value="UniProtKB-SubCell"/>
</dbReference>
<evidence type="ECO:0000256" key="5">
    <source>
        <dbReference type="ARBA" id="ARBA00022490"/>
    </source>
</evidence>
<reference evidence="8" key="1">
    <citation type="submission" date="2025-08" db="UniProtKB">
        <authorList>
            <consortium name="RefSeq"/>
        </authorList>
    </citation>
    <scope>IDENTIFICATION</scope>
    <source>
        <tissue evidence="8">Whole organism</tissue>
    </source>
</reference>
<dbReference type="GO" id="GO:0005634">
    <property type="term" value="C:nucleus"/>
    <property type="evidence" value="ECO:0007669"/>
    <property type="project" value="UniProtKB-SubCell"/>
</dbReference>
<organism evidence="7 8">
    <name type="scientific">Frankliniella occidentalis</name>
    <name type="common">Western flower thrips</name>
    <name type="synonym">Euthrips occidentalis</name>
    <dbReference type="NCBI Taxonomy" id="133901"/>
    <lineage>
        <taxon>Eukaryota</taxon>
        <taxon>Metazoa</taxon>
        <taxon>Ecdysozoa</taxon>
        <taxon>Arthropoda</taxon>
        <taxon>Hexapoda</taxon>
        <taxon>Insecta</taxon>
        <taxon>Pterygota</taxon>
        <taxon>Neoptera</taxon>
        <taxon>Paraneoptera</taxon>
        <taxon>Thysanoptera</taxon>
        <taxon>Terebrantia</taxon>
        <taxon>Thripoidea</taxon>
        <taxon>Thripidae</taxon>
        <taxon>Frankliniella</taxon>
    </lineage>
</organism>
<keyword evidence="5" id="KW-0963">Cytoplasm</keyword>
<dbReference type="GeneID" id="113213114"/>
<keyword evidence="7" id="KW-1185">Reference proteome</keyword>
<protein>
    <recommendedName>
        <fullName evidence="4">Cilia- and flagella-associated protein 299</fullName>
    </recommendedName>
</protein>
<dbReference type="Proteomes" id="UP000504606">
    <property type="component" value="Unplaced"/>
</dbReference>
<evidence type="ECO:0000256" key="1">
    <source>
        <dbReference type="ARBA" id="ARBA00003056"/>
    </source>
</evidence>
<accession>A0A9C6UE48</accession>
<comment type="function">
    <text evidence="1">May be involved in spermatogenesis.</text>
</comment>
<evidence type="ECO:0000313" key="8">
    <source>
        <dbReference type="RefSeq" id="XP_052125534.1"/>
    </source>
</evidence>
<dbReference type="OrthoDB" id="2136125at2759"/>
<keyword evidence="6" id="KW-0539">Nucleus</keyword>
<gene>
    <name evidence="8" type="primary">LOC113213114</name>
</gene>
<sequence>MSTIMREWQLEQDRRLMKFNTYEDYLDSLVADQDVFYLRGAEPRILAELGYRSTGDTLTRGQFHKRLRAVTTSLYPARNQYLEDNTGIVIADPVLRELARRERANRVGLLATIIHLQMTTPQGYEVSGYVDFADRLSREDWVPYFQGRRVLEPNRSDLAFYHWRIDQGRCKSSPNFKVRRKISV</sequence>
<dbReference type="KEGG" id="foc:113213114"/>
<evidence type="ECO:0000256" key="6">
    <source>
        <dbReference type="ARBA" id="ARBA00023242"/>
    </source>
</evidence>